<keyword evidence="3" id="KW-1185">Reference proteome</keyword>
<evidence type="ECO:0000313" key="3">
    <source>
        <dbReference type="Proteomes" id="UP000654918"/>
    </source>
</evidence>
<feature type="compositionally biased region" description="Low complexity" evidence="1">
    <location>
        <begin position="61"/>
        <end position="71"/>
    </location>
</feature>
<organism evidence="2 3">
    <name type="scientific">Colletotrichum plurivorum</name>
    <dbReference type="NCBI Taxonomy" id="2175906"/>
    <lineage>
        <taxon>Eukaryota</taxon>
        <taxon>Fungi</taxon>
        <taxon>Dikarya</taxon>
        <taxon>Ascomycota</taxon>
        <taxon>Pezizomycotina</taxon>
        <taxon>Sordariomycetes</taxon>
        <taxon>Hypocreomycetidae</taxon>
        <taxon>Glomerellales</taxon>
        <taxon>Glomerellaceae</taxon>
        <taxon>Colletotrichum</taxon>
        <taxon>Colletotrichum orchidearum species complex</taxon>
    </lineage>
</organism>
<feature type="region of interest" description="Disordered" evidence="1">
    <location>
        <begin position="43"/>
        <end position="73"/>
    </location>
</feature>
<evidence type="ECO:0000313" key="2">
    <source>
        <dbReference type="EMBL" id="KAF6833864.1"/>
    </source>
</evidence>
<name>A0A8H6KLQ4_9PEZI</name>
<gene>
    <name evidence="2" type="ORF">CPLU01_05314</name>
</gene>
<dbReference type="GO" id="GO:0008483">
    <property type="term" value="F:transaminase activity"/>
    <property type="evidence" value="ECO:0007669"/>
    <property type="project" value="UniProtKB-KW"/>
</dbReference>
<dbReference type="Proteomes" id="UP000654918">
    <property type="component" value="Unassembled WGS sequence"/>
</dbReference>
<feature type="region of interest" description="Disordered" evidence="1">
    <location>
        <begin position="92"/>
        <end position="124"/>
    </location>
</feature>
<keyword evidence="2" id="KW-0032">Aminotransferase</keyword>
<feature type="compositionally biased region" description="Polar residues" evidence="1">
    <location>
        <begin position="92"/>
        <end position="107"/>
    </location>
</feature>
<comment type="caution">
    <text evidence="2">The sequence shown here is derived from an EMBL/GenBank/DDBJ whole genome shotgun (WGS) entry which is preliminary data.</text>
</comment>
<protein>
    <submittedName>
        <fullName evidence="2">Aspartate aminotransferase protein</fullName>
    </submittedName>
</protein>
<keyword evidence="2" id="KW-0808">Transferase</keyword>
<evidence type="ECO:0000256" key="1">
    <source>
        <dbReference type="SAM" id="MobiDB-lite"/>
    </source>
</evidence>
<dbReference type="EMBL" id="WIGO01000054">
    <property type="protein sequence ID" value="KAF6833864.1"/>
    <property type="molecule type" value="Genomic_DNA"/>
</dbReference>
<dbReference type="AlphaFoldDB" id="A0A8H6KLQ4"/>
<reference evidence="2" key="1">
    <citation type="journal article" date="2020" name="Phytopathology">
        <title>Genome Sequence Resources of Colletotrichum truncatum, C. plurivorum, C. musicola, and C. sojae: Four Species Pathogenic to Soybean (Glycine max).</title>
        <authorList>
            <person name="Rogerio F."/>
            <person name="Boufleur T.R."/>
            <person name="Ciampi-Guillardi M."/>
            <person name="Sukno S.A."/>
            <person name="Thon M.R."/>
            <person name="Massola Junior N.S."/>
            <person name="Baroncelli R."/>
        </authorList>
    </citation>
    <scope>NUCLEOTIDE SEQUENCE</scope>
    <source>
        <strain evidence="2">LFN00145</strain>
    </source>
</reference>
<proteinExistence type="predicted"/>
<accession>A0A8H6KLQ4</accession>
<sequence length="275" mass="30429">MDTEYQWQQDESGNWFYLASDGNWHLYTPPDDVIEVTIPDDVVEGGSWHNGQAPLPPRRPSSPSSMSSRPSTFHDDTFSIFSKASTATSMLSAHTSNSNRLSRTQPFTLPGASGAEHDPSSPARPMLVMFTRDSATDKKAPVTVDIDQDTSVNPDRCNCRRVGAEGETCNIASIESHVRLPQDVSLSVRRSEGHKDNNGWDVAQLATGRRGESPHATAPWKNVRRISIMFSTAERRARFGGTPGLCSCGETCLEARHKGHFGLIRESWKLQMNDR</sequence>